<protein>
    <recommendedName>
        <fullName evidence="3">AB hydrolase-1 domain-containing protein</fullName>
    </recommendedName>
</protein>
<dbReference type="Gene3D" id="3.40.50.1820">
    <property type="entry name" value="alpha/beta hydrolase"/>
    <property type="match status" value="1"/>
</dbReference>
<evidence type="ECO:0000313" key="1">
    <source>
        <dbReference type="EMBL" id="KAK5084788.1"/>
    </source>
</evidence>
<comment type="caution">
    <text evidence="1">The sequence shown here is derived from an EMBL/GenBank/DDBJ whole genome shotgun (WGS) entry which is preliminary data.</text>
</comment>
<dbReference type="EMBL" id="JAVRRJ010000005">
    <property type="protein sequence ID" value="KAK5084788.1"/>
    <property type="molecule type" value="Genomic_DNA"/>
</dbReference>
<evidence type="ECO:0008006" key="3">
    <source>
        <dbReference type="Google" id="ProtNLM"/>
    </source>
</evidence>
<evidence type="ECO:0000313" key="2">
    <source>
        <dbReference type="Proteomes" id="UP001309876"/>
    </source>
</evidence>
<reference evidence="1 2" key="1">
    <citation type="submission" date="2023-08" db="EMBL/GenBank/DDBJ databases">
        <title>Black Yeasts Isolated from many extreme environments.</title>
        <authorList>
            <person name="Coleine C."/>
            <person name="Stajich J.E."/>
            <person name="Selbmann L."/>
        </authorList>
    </citation>
    <scope>NUCLEOTIDE SEQUENCE [LARGE SCALE GENOMIC DNA]</scope>
    <source>
        <strain evidence="1 2">CCFEE 5910</strain>
    </source>
</reference>
<dbReference type="Proteomes" id="UP001309876">
    <property type="component" value="Unassembled WGS sequence"/>
</dbReference>
<name>A0AAN7SZY5_9EURO</name>
<dbReference type="AlphaFoldDB" id="A0AAN7SZY5"/>
<proteinExistence type="predicted"/>
<sequence>MAILNQLSNGVLLAAHHPRQSYADKSRLFQLFRINILYSFLNYLVMELVHLPKTTRGLELLVPWLKSNKDSPRNVIAVGHDRGGRIVHRLAVSKSNFPQINLLGAAMFDIVPTKAQWDEFKNPAICQGYFHWPLLANVDSAVQMISKYGGGQWARDAHKRISGGEADLQTISKDGALDVYAACFEKEETLRYSCEDYAYGAAPEYQDQKADQEAGRKVDVPSLIMWSKAKLGARIDVAGTWKEWIAPGADHTAIGVGDGHGHYLPEEASKEVIEATTNFIKKLTK</sequence>
<dbReference type="SUPFAM" id="SSF53474">
    <property type="entry name" value="alpha/beta-Hydrolases"/>
    <property type="match status" value="1"/>
</dbReference>
<organism evidence="1 2">
    <name type="scientific">Lithohypha guttulata</name>
    <dbReference type="NCBI Taxonomy" id="1690604"/>
    <lineage>
        <taxon>Eukaryota</taxon>
        <taxon>Fungi</taxon>
        <taxon>Dikarya</taxon>
        <taxon>Ascomycota</taxon>
        <taxon>Pezizomycotina</taxon>
        <taxon>Eurotiomycetes</taxon>
        <taxon>Chaetothyriomycetidae</taxon>
        <taxon>Chaetothyriales</taxon>
        <taxon>Trichomeriaceae</taxon>
        <taxon>Lithohypha</taxon>
    </lineage>
</organism>
<dbReference type="InterPro" id="IPR029058">
    <property type="entry name" value="AB_hydrolase_fold"/>
</dbReference>
<gene>
    <name evidence="1" type="ORF">LTR05_005867</name>
</gene>
<accession>A0AAN7SZY5</accession>
<keyword evidence="2" id="KW-1185">Reference proteome</keyword>